<sequence length="166" mass="18303">MPPLACPTLALPLVPHLVPHLALCYSRSNDADDDQIIPTAIVIKNIPFSVKKDALLSKLASMDVPAAYAFNYHFDNGVFRGLAFANYKTPEETEIVVNTINGLEIGGRKLRVEYKKMLPNMMDTNTNDSRKKERDASVSQPGSPLQTERRLPNNNNSSSSNSDDGE</sequence>
<dbReference type="GO" id="GO:0003723">
    <property type="term" value="F:RNA binding"/>
    <property type="evidence" value="ECO:0007669"/>
    <property type="project" value="UniProtKB-UniRule"/>
</dbReference>
<comment type="caution">
    <text evidence="4">The sequence shown here is derived from an EMBL/GenBank/DDBJ whole genome shotgun (WGS) entry which is preliminary data.</text>
</comment>
<feature type="region of interest" description="Disordered" evidence="2">
    <location>
        <begin position="119"/>
        <end position="166"/>
    </location>
</feature>
<dbReference type="PROSITE" id="PS50102">
    <property type="entry name" value="RRM"/>
    <property type="match status" value="1"/>
</dbReference>
<dbReference type="AlphaFoldDB" id="A0A162Y9S2"/>
<dbReference type="OrthoDB" id="434258at2759"/>
<dbReference type="InterPro" id="IPR000504">
    <property type="entry name" value="RRM_dom"/>
</dbReference>
<dbReference type="Gene3D" id="3.30.70.330">
    <property type="match status" value="1"/>
</dbReference>
<dbReference type="EMBL" id="AMYB01000012">
    <property type="protein sequence ID" value="OAC97896.1"/>
    <property type="molecule type" value="Genomic_DNA"/>
</dbReference>
<organism evidence="4 5">
    <name type="scientific">Mucor lusitanicus CBS 277.49</name>
    <dbReference type="NCBI Taxonomy" id="747725"/>
    <lineage>
        <taxon>Eukaryota</taxon>
        <taxon>Fungi</taxon>
        <taxon>Fungi incertae sedis</taxon>
        <taxon>Mucoromycota</taxon>
        <taxon>Mucoromycotina</taxon>
        <taxon>Mucoromycetes</taxon>
        <taxon>Mucorales</taxon>
        <taxon>Mucorineae</taxon>
        <taxon>Mucoraceae</taxon>
        <taxon>Mucor</taxon>
    </lineage>
</organism>
<feature type="domain" description="RRM" evidence="3">
    <location>
        <begin position="39"/>
        <end position="117"/>
    </location>
</feature>
<dbReference type="InterPro" id="IPR035979">
    <property type="entry name" value="RBD_domain_sf"/>
</dbReference>
<keyword evidence="5" id="KW-1185">Reference proteome</keyword>
<evidence type="ECO:0000259" key="3">
    <source>
        <dbReference type="PROSITE" id="PS50102"/>
    </source>
</evidence>
<dbReference type="Proteomes" id="UP000077051">
    <property type="component" value="Unassembled WGS sequence"/>
</dbReference>
<feature type="compositionally biased region" description="Low complexity" evidence="2">
    <location>
        <begin position="153"/>
        <end position="166"/>
    </location>
</feature>
<accession>A0A162Y9S2</accession>
<dbReference type="STRING" id="747725.A0A162Y9S2"/>
<dbReference type="Pfam" id="PF00076">
    <property type="entry name" value="RRM_1"/>
    <property type="match status" value="1"/>
</dbReference>
<evidence type="ECO:0000313" key="4">
    <source>
        <dbReference type="EMBL" id="OAC97896.1"/>
    </source>
</evidence>
<evidence type="ECO:0000313" key="5">
    <source>
        <dbReference type="Proteomes" id="UP000077051"/>
    </source>
</evidence>
<feature type="compositionally biased region" description="Polar residues" evidence="2">
    <location>
        <begin position="137"/>
        <end position="146"/>
    </location>
</feature>
<dbReference type="SMART" id="SM00360">
    <property type="entry name" value="RRM"/>
    <property type="match status" value="1"/>
</dbReference>
<keyword evidence="1" id="KW-0694">RNA-binding</keyword>
<gene>
    <name evidence="4" type="ORF">MUCCIDRAFT_157528</name>
</gene>
<protein>
    <recommendedName>
        <fullName evidence="3">RRM domain-containing protein</fullName>
    </recommendedName>
</protein>
<proteinExistence type="predicted"/>
<dbReference type="VEuPathDB" id="FungiDB:MUCCIDRAFT_157528"/>
<reference evidence="4 5" key="1">
    <citation type="submission" date="2015-06" db="EMBL/GenBank/DDBJ databases">
        <title>Expansion of signal transduction pathways in fungi by whole-genome duplication.</title>
        <authorList>
            <consortium name="DOE Joint Genome Institute"/>
            <person name="Corrochano L.M."/>
            <person name="Kuo A."/>
            <person name="Marcet-Houben M."/>
            <person name="Polaino S."/>
            <person name="Salamov A."/>
            <person name="Villalobos J.M."/>
            <person name="Alvarez M.I."/>
            <person name="Avalos J."/>
            <person name="Benito E.P."/>
            <person name="Benoit I."/>
            <person name="Burger G."/>
            <person name="Camino L.P."/>
            <person name="Canovas D."/>
            <person name="Cerda-Olmedo E."/>
            <person name="Cheng J.-F."/>
            <person name="Dominguez A."/>
            <person name="Elias M."/>
            <person name="Eslava A.P."/>
            <person name="Glaser F."/>
            <person name="Grimwood J."/>
            <person name="Gutierrez G."/>
            <person name="Heitman J."/>
            <person name="Henrissat B."/>
            <person name="Iturriaga E.A."/>
            <person name="Lang B.F."/>
            <person name="Lavin J.L."/>
            <person name="Lee S."/>
            <person name="Li W."/>
            <person name="Lindquist E."/>
            <person name="Lopez-Garcia S."/>
            <person name="Luque E.M."/>
            <person name="Marcos A.T."/>
            <person name="Martin J."/>
            <person name="Mccluskey K."/>
            <person name="Medina H.R."/>
            <person name="Miralles-Duran A."/>
            <person name="Miyazaki A."/>
            <person name="Munoz-Torres E."/>
            <person name="Oguiza J.A."/>
            <person name="Ohm R."/>
            <person name="Olmedo M."/>
            <person name="Orejas M."/>
            <person name="Ortiz-Castellanos L."/>
            <person name="Pisabarro A.G."/>
            <person name="Rodriguez-Romero J."/>
            <person name="Ruiz-Herrera J."/>
            <person name="Ruiz-Vazquez R."/>
            <person name="Sanz C."/>
            <person name="Schackwitz W."/>
            <person name="Schmutz J."/>
            <person name="Shahriari M."/>
            <person name="Shelest E."/>
            <person name="Silva-Franco F."/>
            <person name="Soanes D."/>
            <person name="Syed K."/>
            <person name="Tagua V.G."/>
            <person name="Talbot N.J."/>
            <person name="Thon M."/>
            <person name="De Vries R.P."/>
            <person name="Wiebenga A."/>
            <person name="Yadav J.S."/>
            <person name="Braun E.L."/>
            <person name="Baker S."/>
            <person name="Garre V."/>
            <person name="Horwitz B."/>
            <person name="Torres-Martinez S."/>
            <person name="Idnurm A."/>
            <person name="Herrera-Estrella A."/>
            <person name="Gabaldon T."/>
            <person name="Grigoriev I.V."/>
        </authorList>
    </citation>
    <scope>NUCLEOTIDE SEQUENCE [LARGE SCALE GENOMIC DNA]</scope>
    <source>
        <strain evidence="4 5">CBS 277.49</strain>
    </source>
</reference>
<dbReference type="SUPFAM" id="SSF54928">
    <property type="entry name" value="RNA-binding domain, RBD"/>
    <property type="match status" value="1"/>
</dbReference>
<dbReference type="InterPro" id="IPR012677">
    <property type="entry name" value="Nucleotide-bd_a/b_plait_sf"/>
</dbReference>
<evidence type="ECO:0000256" key="1">
    <source>
        <dbReference type="PROSITE-ProRule" id="PRU00176"/>
    </source>
</evidence>
<evidence type="ECO:0000256" key="2">
    <source>
        <dbReference type="SAM" id="MobiDB-lite"/>
    </source>
</evidence>
<name>A0A162Y9S2_MUCCL</name>